<evidence type="ECO:0000313" key="2">
    <source>
        <dbReference type="Proteomes" id="UP000265703"/>
    </source>
</evidence>
<keyword evidence="2" id="KW-1185">Reference proteome</keyword>
<dbReference type="InterPro" id="IPR012337">
    <property type="entry name" value="RNaseH-like_sf"/>
</dbReference>
<dbReference type="EMBL" id="QKYT01000347">
    <property type="protein sequence ID" value="RIA86751.1"/>
    <property type="molecule type" value="Genomic_DNA"/>
</dbReference>
<dbReference type="SUPFAM" id="SSF53098">
    <property type="entry name" value="Ribonuclease H-like"/>
    <property type="match status" value="1"/>
</dbReference>
<dbReference type="AlphaFoldDB" id="A0A397SV24"/>
<dbReference type="OrthoDB" id="10622497at2759"/>
<accession>A0A397SV24</accession>
<sequence>MAPLRKLFKNTLSLPISINNNVISTHLFPSINNLINNQLQSHLANVNYLLNAPDLQSITIQKLLDTQYFFWTPHFPDHISISKSKLPITQASYLTKCAILFAKYHISIHSNFDSNIKGGNTPITEYYPDFAPTDLKSLRTKRVIFADQVTKKDGIFLHEYHDIDAINHQGPIPNWYKKLVSECSYGPNLKLYTPLSSPVVSHLVRNSIPNDPSSFYYRPKRKIWVIYWDSQINNIHLGKIIEIKNHIHGIPTAFIEHWKYSPLEIDKVNTTPKQYVPIFTPCPNCRLHTYFHRDIRPKCVLEVQLHTLHRINIRDKNYRPYSSIQIPYAYYIISNNSFHTLRVTAFNLYSQLTSRDTPLPLSDNFPNSFSSNYVNTPQIPISTTSSSDPTISNMFIDCPITLTNLSYLKELNSQCTTFNFFTDGSVQSLTKQNCKIGFGWIETLAHNTTSYFAGYTTHLLSATKAETMAVLTALITVPPNSDKLKTNNFLLWFSIQNHISINNIKVSLVKIKAHSNNISNDLADHQAKLGCNLPDPIIINPRSTSFSIGILTWNNLGCIDKNLRKWSKVLTAAKTFNQFLQNNHISPVMQVGKIHSIDFHLTQQWLNFIPDNLKVSISLNKFHGSKIKAANFHLPTGSQQKLYYPHLYPMDTIVCPLCHLEEDSNTHFGNCSTYTNDLQLIIQKYKSILIDIVNS</sequence>
<comment type="caution">
    <text evidence="1">The sequence shown here is derived from an EMBL/GenBank/DDBJ whole genome shotgun (WGS) entry which is preliminary data.</text>
</comment>
<gene>
    <name evidence="1" type="ORF">C1645_828826</name>
</gene>
<name>A0A397SV24_9GLOM</name>
<dbReference type="GO" id="GO:0003676">
    <property type="term" value="F:nucleic acid binding"/>
    <property type="evidence" value="ECO:0007669"/>
    <property type="project" value="InterPro"/>
</dbReference>
<dbReference type="InterPro" id="IPR036397">
    <property type="entry name" value="RNaseH_sf"/>
</dbReference>
<organism evidence="1 2">
    <name type="scientific">Glomus cerebriforme</name>
    <dbReference type="NCBI Taxonomy" id="658196"/>
    <lineage>
        <taxon>Eukaryota</taxon>
        <taxon>Fungi</taxon>
        <taxon>Fungi incertae sedis</taxon>
        <taxon>Mucoromycota</taxon>
        <taxon>Glomeromycotina</taxon>
        <taxon>Glomeromycetes</taxon>
        <taxon>Glomerales</taxon>
        <taxon>Glomeraceae</taxon>
        <taxon>Glomus</taxon>
    </lineage>
</organism>
<proteinExistence type="predicted"/>
<dbReference type="Proteomes" id="UP000265703">
    <property type="component" value="Unassembled WGS sequence"/>
</dbReference>
<evidence type="ECO:0000313" key="1">
    <source>
        <dbReference type="EMBL" id="RIA86751.1"/>
    </source>
</evidence>
<dbReference type="STRING" id="658196.A0A397SV24"/>
<evidence type="ECO:0008006" key="3">
    <source>
        <dbReference type="Google" id="ProtNLM"/>
    </source>
</evidence>
<reference evidence="1 2" key="1">
    <citation type="submission" date="2018-06" db="EMBL/GenBank/DDBJ databases">
        <title>Comparative genomics reveals the genomic features of Rhizophagus irregularis, R. cerebriforme, R. diaphanum and Gigaspora rosea, and their symbiotic lifestyle signature.</title>
        <authorList>
            <person name="Morin E."/>
            <person name="San Clemente H."/>
            <person name="Chen E.C.H."/>
            <person name="De La Providencia I."/>
            <person name="Hainaut M."/>
            <person name="Kuo A."/>
            <person name="Kohler A."/>
            <person name="Murat C."/>
            <person name="Tang N."/>
            <person name="Roy S."/>
            <person name="Loubradou J."/>
            <person name="Henrissat B."/>
            <person name="Grigoriev I.V."/>
            <person name="Corradi N."/>
            <person name="Roux C."/>
            <person name="Martin F.M."/>
        </authorList>
    </citation>
    <scope>NUCLEOTIDE SEQUENCE [LARGE SCALE GENOMIC DNA]</scope>
    <source>
        <strain evidence="1 2">DAOM 227022</strain>
    </source>
</reference>
<protein>
    <recommendedName>
        <fullName evidence="3">RNase H type-1 domain-containing protein</fullName>
    </recommendedName>
</protein>
<dbReference type="Gene3D" id="3.30.420.10">
    <property type="entry name" value="Ribonuclease H-like superfamily/Ribonuclease H"/>
    <property type="match status" value="2"/>
</dbReference>